<accession>A0A2Z6QHP6</accession>
<organism evidence="1 2">
    <name type="scientific">Rhizophagus clarus</name>
    <dbReference type="NCBI Taxonomy" id="94130"/>
    <lineage>
        <taxon>Eukaryota</taxon>
        <taxon>Fungi</taxon>
        <taxon>Fungi incertae sedis</taxon>
        <taxon>Mucoromycota</taxon>
        <taxon>Glomeromycotina</taxon>
        <taxon>Glomeromycetes</taxon>
        <taxon>Glomerales</taxon>
        <taxon>Glomeraceae</taxon>
        <taxon>Rhizophagus</taxon>
    </lineage>
</organism>
<proteinExistence type="predicted"/>
<keyword evidence="2" id="KW-1185">Reference proteome</keyword>
<sequence>MKTWMVIKKDFFFLDDSMAFNENGDGNSVTWQMVRKSGLSIVTEYPLGAYRILLLQADNFSDLQIEQFSKGTLVDLHKHIRNTCKISGECIETALDEDLGLKEAERIV</sequence>
<dbReference type="EMBL" id="BEXD01000524">
    <property type="protein sequence ID" value="GBB88172.1"/>
    <property type="molecule type" value="Genomic_DNA"/>
</dbReference>
<gene>
    <name evidence="1" type="ORF">RclHR1_01470020</name>
</gene>
<reference evidence="1 2" key="1">
    <citation type="submission" date="2017-11" db="EMBL/GenBank/DDBJ databases">
        <title>The genome of Rhizophagus clarus HR1 reveals common genetic basis of auxotrophy among arbuscular mycorrhizal fungi.</title>
        <authorList>
            <person name="Kobayashi Y."/>
        </authorList>
    </citation>
    <scope>NUCLEOTIDE SEQUENCE [LARGE SCALE GENOMIC DNA]</scope>
    <source>
        <strain evidence="1 2">HR1</strain>
    </source>
</reference>
<comment type="caution">
    <text evidence="1">The sequence shown here is derived from an EMBL/GenBank/DDBJ whole genome shotgun (WGS) entry which is preliminary data.</text>
</comment>
<evidence type="ECO:0000313" key="2">
    <source>
        <dbReference type="Proteomes" id="UP000247702"/>
    </source>
</evidence>
<dbReference type="AlphaFoldDB" id="A0A2Z6QHP6"/>
<evidence type="ECO:0000313" key="1">
    <source>
        <dbReference type="EMBL" id="GBB88172.1"/>
    </source>
</evidence>
<protein>
    <submittedName>
        <fullName evidence="1">Uncharacterized protein</fullName>
    </submittedName>
</protein>
<name>A0A2Z6QHP6_9GLOM</name>
<dbReference type="Proteomes" id="UP000247702">
    <property type="component" value="Unassembled WGS sequence"/>
</dbReference>